<dbReference type="EMBL" id="ARZA01000091">
    <property type="protein sequence ID" value="EOD01006.1"/>
    <property type="molecule type" value="Genomic_DNA"/>
</dbReference>
<dbReference type="STRING" id="1304284.L21TH_0908"/>
<organism evidence="8 9">
    <name type="scientific">Caldisalinibacter kiritimatiensis</name>
    <dbReference type="NCBI Taxonomy" id="1304284"/>
    <lineage>
        <taxon>Bacteria</taxon>
        <taxon>Bacillati</taxon>
        <taxon>Bacillota</taxon>
        <taxon>Tissierellia</taxon>
        <taxon>Tissierellales</taxon>
        <taxon>Thermohalobacteraceae</taxon>
        <taxon>Caldisalinibacter</taxon>
    </lineage>
</organism>
<dbReference type="AlphaFoldDB" id="R1CQS6"/>
<dbReference type="HAMAP" id="MF_01337_B">
    <property type="entry name" value="Ribosomal_uL18_B"/>
    <property type="match status" value="1"/>
</dbReference>
<comment type="function">
    <text evidence="7">This is one of the proteins that bind and probably mediate the attachment of the 5S RNA into the large ribosomal subunit, where it forms part of the central protuberance.</text>
</comment>
<dbReference type="GO" id="GO:0003735">
    <property type="term" value="F:structural constituent of ribosome"/>
    <property type="evidence" value="ECO:0007669"/>
    <property type="project" value="InterPro"/>
</dbReference>
<accession>R1CQS6</accession>
<dbReference type="GO" id="GO:0022625">
    <property type="term" value="C:cytosolic large ribosomal subunit"/>
    <property type="evidence" value="ECO:0007669"/>
    <property type="project" value="TreeGrafter"/>
</dbReference>
<evidence type="ECO:0000313" key="8">
    <source>
        <dbReference type="EMBL" id="EOD01006.1"/>
    </source>
</evidence>
<dbReference type="GO" id="GO:0006412">
    <property type="term" value="P:translation"/>
    <property type="evidence" value="ECO:0007669"/>
    <property type="project" value="UniProtKB-UniRule"/>
</dbReference>
<dbReference type="PANTHER" id="PTHR12899">
    <property type="entry name" value="39S RIBOSOMAL PROTEIN L18, MITOCHONDRIAL"/>
    <property type="match status" value="1"/>
</dbReference>
<dbReference type="Gene3D" id="3.30.420.100">
    <property type="match status" value="1"/>
</dbReference>
<dbReference type="CDD" id="cd00432">
    <property type="entry name" value="Ribosomal_L18_L5e"/>
    <property type="match status" value="1"/>
</dbReference>
<dbReference type="Pfam" id="PF00861">
    <property type="entry name" value="Ribosomal_L18p"/>
    <property type="match status" value="1"/>
</dbReference>
<dbReference type="NCBIfam" id="TIGR00060">
    <property type="entry name" value="L18_bact"/>
    <property type="match status" value="1"/>
</dbReference>
<dbReference type="RefSeq" id="WP_006310549.1">
    <property type="nucleotide sequence ID" value="NZ_ARZA01000091.1"/>
</dbReference>
<dbReference type="eggNOG" id="COG0256">
    <property type="taxonomic scope" value="Bacteria"/>
</dbReference>
<evidence type="ECO:0000256" key="7">
    <source>
        <dbReference type="HAMAP-Rule" id="MF_01337"/>
    </source>
</evidence>
<evidence type="ECO:0000256" key="5">
    <source>
        <dbReference type="ARBA" id="ARBA00023274"/>
    </source>
</evidence>
<dbReference type="GO" id="GO:0008097">
    <property type="term" value="F:5S rRNA binding"/>
    <property type="evidence" value="ECO:0007669"/>
    <property type="project" value="TreeGrafter"/>
</dbReference>
<evidence type="ECO:0000256" key="2">
    <source>
        <dbReference type="ARBA" id="ARBA00022730"/>
    </source>
</evidence>
<keyword evidence="3 7" id="KW-0694">RNA-binding</keyword>
<keyword evidence="9" id="KW-1185">Reference proteome</keyword>
<evidence type="ECO:0000256" key="3">
    <source>
        <dbReference type="ARBA" id="ARBA00022884"/>
    </source>
</evidence>
<dbReference type="FunFam" id="3.30.420.100:FF:000001">
    <property type="entry name" value="50S ribosomal protein L18"/>
    <property type="match status" value="1"/>
</dbReference>
<dbReference type="InterPro" id="IPR004389">
    <property type="entry name" value="Ribosomal_uL18_bac-type"/>
</dbReference>
<dbReference type="PATRIC" id="fig|1304284.3.peg.893"/>
<keyword evidence="4 7" id="KW-0689">Ribosomal protein</keyword>
<dbReference type="InterPro" id="IPR057268">
    <property type="entry name" value="Ribosomal_L18"/>
</dbReference>
<comment type="caution">
    <text evidence="8">The sequence shown here is derived from an EMBL/GenBank/DDBJ whole genome shotgun (WGS) entry which is preliminary data.</text>
</comment>
<evidence type="ECO:0000313" key="9">
    <source>
        <dbReference type="Proteomes" id="UP000013378"/>
    </source>
</evidence>
<keyword evidence="2 7" id="KW-0699">rRNA-binding</keyword>
<evidence type="ECO:0000256" key="1">
    <source>
        <dbReference type="ARBA" id="ARBA00007116"/>
    </source>
</evidence>
<name>R1CQS6_9FIRM</name>
<protein>
    <recommendedName>
        <fullName evidence="6 7">Large ribosomal subunit protein uL18</fullName>
    </recommendedName>
</protein>
<gene>
    <name evidence="7" type="primary">rplR</name>
    <name evidence="8" type="ORF">L21TH_0908</name>
</gene>
<reference evidence="8 9" key="1">
    <citation type="journal article" date="2015" name="Geomicrobiol. J.">
        <title>Caldisalinibacter kiritimatiensis gen. nov., sp. nov., a moderately thermohalophilic thiosulfate-reducing bacterium from a hypersaline microbial mat.</title>
        <authorList>
            <person name="Ben Hania W."/>
            <person name="Joseph M."/>
            <person name="Fiebig A."/>
            <person name="Bunk B."/>
            <person name="Klenk H.-P."/>
            <person name="Fardeau M.-L."/>
            <person name="Spring S."/>
        </authorList>
    </citation>
    <scope>NUCLEOTIDE SEQUENCE [LARGE SCALE GENOMIC DNA]</scope>
    <source>
        <strain evidence="8 9">L21-TH-D2</strain>
    </source>
</reference>
<dbReference type="InterPro" id="IPR005484">
    <property type="entry name" value="Ribosomal_uL18_bac/plant/anim"/>
</dbReference>
<comment type="similarity">
    <text evidence="1 7">Belongs to the universal ribosomal protein uL18 family.</text>
</comment>
<evidence type="ECO:0000256" key="6">
    <source>
        <dbReference type="ARBA" id="ARBA00035197"/>
    </source>
</evidence>
<proteinExistence type="inferred from homology"/>
<dbReference type="SUPFAM" id="SSF53137">
    <property type="entry name" value="Translational machinery components"/>
    <property type="match status" value="1"/>
</dbReference>
<dbReference type="OrthoDB" id="9810939at2"/>
<comment type="subunit">
    <text evidence="7">Part of the 50S ribosomal subunit; part of the 5S rRNA/L5/L18/L25 subcomplex. Contacts the 5S and 23S rRNAs.</text>
</comment>
<keyword evidence="5 7" id="KW-0687">Ribonucleoprotein</keyword>
<sequence>MIKKVDKNKKRVQRHRKIRKKIYGTPERPRFNVFRSLNHIYAQIIDDVSGHTLVAASTLDKDIKEKADSLTKKEAAKLVGETVAKRALEKGIESVVFDRGGYIYHGRVKELAEGAREGGLKF</sequence>
<dbReference type="PANTHER" id="PTHR12899:SF3">
    <property type="entry name" value="LARGE RIBOSOMAL SUBUNIT PROTEIN UL18M"/>
    <property type="match status" value="1"/>
</dbReference>
<dbReference type="Proteomes" id="UP000013378">
    <property type="component" value="Unassembled WGS sequence"/>
</dbReference>
<evidence type="ECO:0000256" key="4">
    <source>
        <dbReference type="ARBA" id="ARBA00022980"/>
    </source>
</evidence>